<accession>A0ABM8DMV7</accession>
<evidence type="ECO:0000313" key="3">
    <source>
        <dbReference type="EMBL" id="BDU68263.1"/>
    </source>
</evidence>
<evidence type="ECO:0000256" key="2">
    <source>
        <dbReference type="SAM" id="SignalP"/>
    </source>
</evidence>
<feature type="compositionally biased region" description="Pro residues" evidence="1">
    <location>
        <begin position="40"/>
        <end position="50"/>
    </location>
</feature>
<organism evidence="3 4">
    <name type="scientific">Geothrix oryzae</name>
    <dbReference type="NCBI Taxonomy" id="2927975"/>
    <lineage>
        <taxon>Bacteria</taxon>
        <taxon>Pseudomonadati</taxon>
        <taxon>Acidobacteriota</taxon>
        <taxon>Holophagae</taxon>
        <taxon>Holophagales</taxon>
        <taxon>Holophagaceae</taxon>
        <taxon>Geothrix</taxon>
    </lineage>
</organism>
<keyword evidence="4" id="KW-1185">Reference proteome</keyword>
<proteinExistence type="predicted"/>
<sequence>MNLIPALTLLLGVSLTAAPPAKKPAKKAKPTPVVEKDADPAPPAMPAPEPPKPRITKQQVMAESVLTNLSPQEVLMLENAQTPLLTAKLLIAMHNQVRGQINGRISYLNGRIDYYKKCLYDGNVPGDVDVYVGLYDGQQTRRNKLVSAVNQKIDQVKDEIYDNQEAVKTCNSAVNRLEDLQKKMEAETPSEQPK</sequence>
<dbReference type="Proteomes" id="UP001242010">
    <property type="component" value="Chromosome"/>
</dbReference>
<gene>
    <name evidence="3" type="ORF">GETHOR_03640</name>
</gene>
<evidence type="ECO:0000256" key="1">
    <source>
        <dbReference type="SAM" id="MobiDB-lite"/>
    </source>
</evidence>
<dbReference type="EMBL" id="AP027079">
    <property type="protein sequence ID" value="BDU68263.1"/>
    <property type="molecule type" value="Genomic_DNA"/>
</dbReference>
<evidence type="ECO:0000313" key="4">
    <source>
        <dbReference type="Proteomes" id="UP001242010"/>
    </source>
</evidence>
<protein>
    <submittedName>
        <fullName evidence="3">Uncharacterized protein</fullName>
    </submittedName>
</protein>
<feature type="signal peptide" evidence="2">
    <location>
        <begin position="1"/>
        <end position="17"/>
    </location>
</feature>
<name>A0ABM8DMV7_9BACT</name>
<keyword evidence="2" id="KW-0732">Signal</keyword>
<feature type="region of interest" description="Disordered" evidence="1">
    <location>
        <begin position="19"/>
        <end position="54"/>
    </location>
</feature>
<dbReference type="RefSeq" id="WP_286354888.1">
    <property type="nucleotide sequence ID" value="NZ_AP027079.1"/>
</dbReference>
<reference evidence="4" key="1">
    <citation type="journal article" date="2023" name="Int. J. Syst. Evol. Microbiol.">
        <title>Mesoterricola silvestris gen. nov., sp. nov., Mesoterricola sediminis sp. nov., Geothrix oryzae sp. nov., Geothrix edaphica sp. nov., Geothrix rubra sp. nov., and Geothrix limicola sp. nov., six novel members of Acidobacteriota isolated from soils.</title>
        <authorList>
            <person name="Itoh H."/>
            <person name="Sugisawa Y."/>
            <person name="Mise K."/>
            <person name="Xu Z."/>
            <person name="Kuniyasu M."/>
            <person name="Ushijima N."/>
            <person name="Kawano K."/>
            <person name="Kobayashi E."/>
            <person name="Shiratori Y."/>
            <person name="Masuda Y."/>
            <person name="Senoo K."/>
        </authorList>
    </citation>
    <scope>NUCLEOTIDE SEQUENCE [LARGE SCALE GENOMIC DNA]</scope>
    <source>
        <strain evidence="4">Red222</strain>
    </source>
</reference>
<feature type="chain" id="PRO_5045546799" evidence="2">
    <location>
        <begin position="18"/>
        <end position="194"/>
    </location>
</feature>